<evidence type="ECO:0000313" key="3">
    <source>
        <dbReference type="Proteomes" id="UP000831796"/>
    </source>
</evidence>
<organism evidence="2 3">
    <name type="scientific">Hymenobacter cellulosilyticus</name>
    <dbReference type="NCBI Taxonomy" id="2932248"/>
    <lineage>
        <taxon>Bacteria</taxon>
        <taxon>Pseudomonadati</taxon>
        <taxon>Bacteroidota</taxon>
        <taxon>Cytophagia</taxon>
        <taxon>Cytophagales</taxon>
        <taxon>Hymenobacteraceae</taxon>
        <taxon>Hymenobacter</taxon>
    </lineage>
</organism>
<dbReference type="CDD" id="cd00146">
    <property type="entry name" value="PKD"/>
    <property type="match status" value="1"/>
</dbReference>
<dbReference type="Pfam" id="PF07495">
    <property type="entry name" value="Y_Y_Y"/>
    <property type="match status" value="1"/>
</dbReference>
<dbReference type="InterPro" id="IPR036116">
    <property type="entry name" value="FN3_sf"/>
</dbReference>
<evidence type="ECO:0000259" key="1">
    <source>
        <dbReference type="Pfam" id="PF07495"/>
    </source>
</evidence>
<dbReference type="EMBL" id="CP095046">
    <property type="protein sequence ID" value="UOQ73965.1"/>
    <property type="molecule type" value="Genomic_DNA"/>
</dbReference>
<sequence>MPEKNRYAYMLENFDPDWVQAGTKREATYTNLDPGTYTFRVRATNNDGIWNPRARP</sequence>
<proteinExistence type="predicted"/>
<feature type="domain" description="Two component regulator three Y" evidence="1">
    <location>
        <begin position="2"/>
        <end position="53"/>
    </location>
</feature>
<evidence type="ECO:0000313" key="2">
    <source>
        <dbReference type="EMBL" id="UOQ73965.1"/>
    </source>
</evidence>
<dbReference type="AlphaFoldDB" id="A0A8T9Q9Z6"/>
<name>A0A8T9Q9Z6_9BACT</name>
<gene>
    <name evidence="2" type="ORF">MUN79_08730</name>
</gene>
<dbReference type="InterPro" id="IPR013783">
    <property type="entry name" value="Ig-like_fold"/>
</dbReference>
<protein>
    <recommendedName>
        <fullName evidence="1">Two component regulator three Y domain-containing protein</fullName>
    </recommendedName>
</protein>
<accession>A0A8T9Q9Z6</accession>
<reference evidence="2" key="1">
    <citation type="submission" date="2022-04" db="EMBL/GenBank/DDBJ databases">
        <title>Hymenobacter sp. isolated from the air.</title>
        <authorList>
            <person name="Won M."/>
            <person name="Lee C.-M."/>
            <person name="Woen H.-Y."/>
            <person name="Kwon S.-W."/>
        </authorList>
    </citation>
    <scope>NUCLEOTIDE SEQUENCE</scope>
    <source>
        <strain evidence="2">5116S-3</strain>
    </source>
</reference>
<keyword evidence="3" id="KW-1185">Reference proteome</keyword>
<dbReference type="KEGG" id="hcu:MUN79_08730"/>
<dbReference type="Gene3D" id="2.60.40.10">
    <property type="entry name" value="Immunoglobulins"/>
    <property type="match status" value="1"/>
</dbReference>
<dbReference type="Proteomes" id="UP000831796">
    <property type="component" value="Chromosome"/>
</dbReference>
<dbReference type="SUPFAM" id="SSF49265">
    <property type="entry name" value="Fibronectin type III"/>
    <property type="match status" value="1"/>
</dbReference>
<dbReference type="RefSeq" id="WP_244677310.1">
    <property type="nucleotide sequence ID" value="NZ_CP095046.1"/>
</dbReference>
<dbReference type="InterPro" id="IPR011123">
    <property type="entry name" value="Y_Y_Y"/>
</dbReference>